<feature type="domain" description="NTP pyrophosphohydrolase MazG-like" evidence="1">
    <location>
        <begin position="33"/>
        <end position="104"/>
    </location>
</feature>
<dbReference type="Proteomes" id="UP000034543">
    <property type="component" value="Unassembled WGS sequence"/>
</dbReference>
<evidence type="ECO:0000313" key="2">
    <source>
        <dbReference type="EMBL" id="KKS86143.1"/>
    </source>
</evidence>
<dbReference type="STRING" id="1618436.UV59_C0002G0018"/>
<dbReference type="Pfam" id="PF03819">
    <property type="entry name" value="MazG"/>
    <property type="match status" value="1"/>
</dbReference>
<proteinExistence type="predicted"/>
<dbReference type="AlphaFoldDB" id="A0A0G1FH39"/>
<dbReference type="Gene3D" id="1.10.287.1080">
    <property type="entry name" value="MazG-like"/>
    <property type="match status" value="1"/>
</dbReference>
<protein>
    <recommendedName>
        <fullName evidence="1">NTP pyrophosphohydrolase MazG-like domain-containing protein</fullName>
    </recommendedName>
</protein>
<organism evidence="2 3">
    <name type="scientific">Candidatus Gottesmanbacteria bacterium GW2011_GWA1_43_11</name>
    <dbReference type="NCBI Taxonomy" id="1618436"/>
    <lineage>
        <taxon>Bacteria</taxon>
        <taxon>Candidatus Gottesmaniibacteriota</taxon>
    </lineage>
</organism>
<dbReference type="InterPro" id="IPR004518">
    <property type="entry name" value="MazG-like_dom"/>
</dbReference>
<gene>
    <name evidence="2" type="ORF">UV59_C0002G0018</name>
</gene>
<reference evidence="2 3" key="1">
    <citation type="journal article" date="2015" name="Nature">
        <title>rRNA introns, odd ribosomes, and small enigmatic genomes across a large radiation of phyla.</title>
        <authorList>
            <person name="Brown C.T."/>
            <person name="Hug L.A."/>
            <person name="Thomas B.C."/>
            <person name="Sharon I."/>
            <person name="Castelle C.J."/>
            <person name="Singh A."/>
            <person name="Wilkins M.J."/>
            <person name="Williams K.H."/>
            <person name="Banfield J.F."/>
        </authorList>
    </citation>
    <scope>NUCLEOTIDE SEQUENCE [LARGE SCALE GENOMIC DNA]</scope>
</reference>
<dbReference type="EMBL" id="LCFB01000002">
    <property type="protein sequence ID" value="KKS86143.1"/>
    <property type="molecule type" value="Genomic_DNA"/>
</dbReference>
<sequence length="109" mass="12908">MRPLKSRTISDYIVLVKELEKEEIKQKEYGSMLILSIMEEVGEMARAYLAEHGRKATNIKAQQDETYKQELGDLLLSILKLAIYKNINLDKRLIYTLRKIRYRKLHPKK</sequence>
<comment type="caution">
    <text evidence="2">The sequence shown here is derived from an EMBL/GenBank/DDBJ whole genome shotgun (WGS) entry which is preliminary data.</text>
</comment>
<evidence type="ECO:0000259" key="1">
    <source>
        <dbReference type="Pfam" id="PF03819"/>
    </source>
</evidence>
<accession>A0A0G1FH39</accession>
<evidence type="ECO:0000313" key="3">
    <source>
        <dbReference type="Proteomes" id="UP000034543"/>
    </source>
</evidence>
<name>A0A0G1FH39_9BACT</name>
<dbReference type="SUPFAM" id="SSF101386">
    <property type="entry name" value="all-alpha NTP pyrophosphatases"/>
    <property type="match status" value="1"/>
</dbReference>